<accession>A0A031JRC5</accession>
<dbReference type="RefSeq" id="WP_036528613.1">
    <property type="nucleotide sequence ID" value="NZ_JFYZ01000032.1"/>
</dbReference>
<protein>
    <submittedName>
        <fullName evidence="1">Uncharacterized protein</fullName>
    </submittedName>
</protein>
<dbReference type="Proteomes" id="UP000024329">
    <property type="component" value="Unassembled WGS sequence"/>
</dbReference>
<comment type="caution">
    <text evidence="1">The sequence shown here is derived from an EMBL/GenBank/DDBJ whole genome shotgun (WGS) entry which is preliminary data.</text>
</comment>
<reference evidence="1 2" key="1">
    <citation type="submission" date="2014-03" db="EMBL/GenBank/DDBJ databases">
        <title>Whole genome sequence of Novosphingobium resinovorum KF1.</title>
        <authorList>
            <person name="Gan H.M."/>
            <person name="Gan H.Y."/>
            <person name="Chew T.H."/>
            <person name="Savka M.A."/>
        </authorList>
    </citation>
    <scope>NUCLEOTIDE SEQUENCE [LARGE SCALE GENOMIC DNA]</scope>
    <source>
        <strain evidence="1 2">KF1</strain>
    </source>
</reference>
<evidence type="ECO:0000313" key="2">
    <source>
        <dbReference type="Proteomes" id="UP000024329"/>
    </source>
</evidence>
<gene>
    <name evidence="1" type="ORF">BV97_04319</name>
</gene>
<name>A0A031JRC5_9SPHN</name>
<proteinExistence type="predicted"/>
<evidence type="ECO:0000313" key="1">
    <source>
        <dbReference type="EMBL" id="EZP77750.1"/>
    </source>
</evidence>
<dbReference type="EMBL" id="JFYZ01000032">
    <property type="protein sequence ID" value="EZP77750.1"/>
    <property type="molecule type" value="Genomic_DNA"/>
</dbReference>
<sequence>MPRLKPATPRSRQQIDDALKLMRRARGLLREAGASKAAGRLHSAINSAEGARRHCERRPVVVDTMAAWLYEAE</sequence>
<organism evidence="1 2">
    <name type="scientific">Novosphingobium resinovorum</name>
    <dbReference type="NCBI Taxonomy" id="158500"/>
    <lineage>
        <taxon>Bacteria</taxon>
        <taxon>Pseudomonadati</taxon>
        <taxon>Pseudomonadota</taxon>
        <taxon>Alphaproteobacteria</taxon>
        <taxon>Sphingomonadales</taxon>
        <taxon>Sphingomonadaceae</taxon>
        <taxon>Novosphingobium</taxon>
    </lineage>
</organism>
<dbReference type="PATRIC" id="fig|158500.4.peg.4390"/>
<dbReference type="AlphaFoldDB" id="A0A031JRC5"/>